<proteinExistence type="predicted"/>
<keyword evidence="1" id="KW-1133">Transmembrane helix</keyword>
<feature type="transmembrane region" description="Helical" evidence="1">
    <location>
        <begin position="87"/>
        <end position="109"/>
    </location>
</feature>
<organism evidence="2 3">
    <name type="scientific">Arthrobacter alpinus</name>
    <dbReference type="NCBI Taxonomy" id="656366"/>
    <lineage>
        <taxon>Bacteria</taxon>
        <taxon>Bacillati</taxon>
        <taxon>Actinomycetota</taxon>
        <taxon>Actinomycetes</taxon>
        <taxon>Micrococcales</taxon>
        <taxon>Micrococcaceae</taxon>
        <taxon>Arthrobacter</taxon>
    </lineage>
</organism>
<dbReference type="AlphaFoldDB" id="A0A1H5HA82"/>
<reference evidence="2 3" key="1">
    <citation type="submission" date="2016-10" db="EMBL/GenBank/DDBJ databases">
        <authorList>
            <person name="de Groot N.N."/>
        </authorList>
    </citation>
    <scope>NUCLEOTIDE SEQUENCE [LARGE SCALE GENOMIC DNA]</scope>
    <source>
        <strain evidence="2 3">DSM 22274</strain>
    </source>
</reference>
<feature type="transmembrane region" description="Helical" evidence="1">
    <location>
        <begin position="115"/>
        <end position="137"/>
    </location>
</feature>
<evidence type="ECO:0000313" key="2">
    <source>
        <dbReference type="EMBL" id="SEE24775.1"/>
    </source>
</evidence>
<name>A0A1H5HA82_9MICC</name>
<dbReference type="RefSeq" id="WP_074710797.1">
    <property type="nucleotide sequence ID" value="NZ_FNTV01000001.1"/>
</dbReference>
<evidence type="ECO:0000256" key="1">
    <source>
        <dbReference type="SAM" id="Phobius"/>
    </source>
</evidence>
<feature type="transmembrane region" description="Helical" evidence="1">
    <location>
        <begin position="49"/>
        <end position="75"/>
    </location>
</feature>
<feature type="transmembrane region" description="Helical" evidence="1">
    <location>
        <begin position="12"/>
        <end position="37"/>
    </location>
</feature>
<keyword evidence="1" id="KW-0472">Membrane</keyword>
<protein>
    <submittedName>
        <fullName evidence="2">Uncharacterized protein</fullName>
    </submittedName>
</protein>
<evidence type="ECO:0000313" key="3">
    <source>
        <dbReference type="Proteomes" id="UP000182725"/>
    </source>
</evidence>
<sequence>MATNREASFKGLWIALILLVCVVASVSVGGGFLLSGIHPDDLKTGLTNIATLGGVTAGLSLAGAAILSLTGSAVHHLVERYGTWIRAILFGGYLVTIVASFVAGIGAVFATWQGAAWLASSSAAVIFAGLFVTALFINSAFKWHHSGPAEDLNPTA</sequence>
<gene>
    <name evidence="2" type="ORF">SAMN04489740_0964</name>
</gene>
<dbReference type="EMBL" id="FNTV01000001">
    <property type="protein sequence ID" value="SEE24775.1"/>
    <property type="molecule type" value="Genomic_DNA"/>
</dbReference>
<accession>A0A1H5HA82</accession>
<dbReference type="Proteomes" id="UP000182725">
    <property type="component" value="Unassembled WGS sequence"/>
</dbReference>
<keyword evidence="1" id="KW-0812">Transmembrane</keyword>